<keyword evidence="3" id="KW-0813">Transport</keyword>
<dbReference type="Pfam" id="PF12698">
    <property type="entry name" value="ABC2_membrane_3"/>
    <property type="match status" value="1"/>
</dbReference>
<dbReference type="InterPro" id="IPR013525">
    <property type="entry name" value="ABC2_TM"/>
</dbReference>
<dbReference type="RefSeq" id="WP_060625892.1">
    <property type="nucleotide sequence ID" value="NZ_LCZJ02000037.1"/>
</dbReference>
<feature type="transmembrane region" description="Helical" evidence="8">
    <location>
        <begin position="198"/>
        <end position="220"/>
    </location>
</feature>
<accession>A0A0W1AR31</accession>
<protein>
    <recommendedName>
        <fullName evidence="9">ABC transmembrane type-2 domain-containing protein</fullName>
    </recommendedName>
</protein>
<keyword evidence="4" id="KW-1003">Cell membrane</keyword>
<dbReference type="GO" id="GO:0005886">
    <property type="term" value="C:plasma membrane"/>
    <property type="evidence" value="ECO:0007669"/>
    <property type="project" value="UniProtKB-SubCell"/>
</dbReference>
<proteinExistence type="inferred from homology"/>
<feature type="transmembrane region" description="Helical" evidence="8">
    <location>
        <begin position="307"/>
        <end position="326"/>
    </location>
</feature>
<dbReference type="GO" id="GO:0140359">
    <property type="term" value="F:ABC-type transporter activity"/>
    <property type="evidence" value="ECO:0007669"/>
    <property type="project" value="InterPro"/>
</dbReference>
<evidence type="ECO:0000313" key="11">
    <source>
        <dbReference type="Proteomes" id="UP000054709"/>
    </source>
</evidence>
<keyword evidence="7 8" id="KW-0472">Membrane</keyword>
<feature type="domain" description="ABC transmembrane type-2" evidence="9">
    <location>
        <begin position="163"/>
        <end position="386"/>
    </location>
</feature>
<evidence type="ECO:0000313" key="10">
    <source>
        <dbReference type="EMBL" id="KTD83798.1"/>
    </source>
</evidence>
<dbReference type="Proteomes" id="UP000054709">
    <property type="component" value="Unassembled WGS sequence"/>
</dbReference>
<reference evidence="10 11" key="1">
    <citation type="journal article" date="2015" name="Int. Biodeterior. Biodegradation">
        <title>Physiological and genetic screening methods for the isolation of methyl tert-butyl ether-degrading bacteria for bioremediation purposes.</title>
        <authorList>
            <person name="Guisado I.M."/>
            <person name="Purswani J."/>
            <person name="Gonzalez Lopez J."/>
            <person name="Pozo C."/>
        </authorList>
    </citation>
    <scope>NUCLEOTIDE SEQUENCE [LARGE SCALE GENOMIC DNA]</scope>
    <source>
        <strain evidence="10 11">SH7</strain>
    </source>
</reference>
<feature type="transmembrane region" description="Helical" evidence="8">
    <location>
        <begin position="362"/>
        <end position="383"/>
    </location>
</feature>
<evidence type="ECO:0000256" key="3">
    <source>
        <dbReference type="ARBA" id="ARBA00022448"/>
    </source>
</evidence>
<evidence type="ECO:0000256" key="1">
    <source>
        <dbReference type="ARBA" id="ARBA00004651"/>
    </source>
</evidence>
<evidence type="ECO:0000256" key="5">
    <source>
        <dbReference type="ARBA" id="ARBA00022692"/>
    </source>
</evidence>
<feature type="transmembrane region" description="Helical" evidence="8">
    <location>
        <begin position="278"/>
        <end position="300"/>
    </location>
</feature>
<dbReference type="Gene3D" id="3.40.1710.10">
    <property type="entry name" value="abc type-2 transporter like domain"/>
    <property type="match status" value="1"/>
</dbReference>
<gene>
    <name evidence="10" type="ORF">UQ64_26860</name>
</gene>
<keyword evidence="11" id="KW-1185">Reference proteome</keyword>
<comment type="similarity">
    <text evidence="2">Belongs to the ABC-2 integral membrane protein family.</text>
</comment>
<evidence type="ECO:0000259" key="9">
    <source>
        <dbReference type="PROSITE" id="PS51012"/>
    </source>
</evidence>
<organism evidence="10 11">
    <name type="scientific">Paenibacillus etheri</name>
    <dbReference type="NCBI Taxonomy" id="1306852"/>
    <lineage>
        <taxon>Bacteria</taxon>
        <taxon>Bacillati</taxon>
        <taxon>Bacillota</taxon>
        <taxon>Bacilli</taxon>
        <taxon>Bacillales</taxon>
        <taxon>Paenibacillaceae</taxon>
        <taxon>Paenibacillus</taxon>
    </lineage>
</organism>
<dbReference type="InterPro" id="IPR051449">
    <property type="entry name" value="ABC-2_transporter_component"/>
</dbReference>
<evidence type="ECO:0000256" key="7">
    <source>
        <dbReference type="ARBA" id="ARBA00023136"/>
    </source>
</evidence>
<dbReference type="AlphaFoldDB" id="A0A0W1AR31"/>
<sequence length="390" mass="42173">MNTWTIMIYELRRLFSSRSMILNMFLLPLLLIFLLGASLSGVVGDKGSSTIDVVRVAVVNPSGEGYESSAMMDSFLKSTELKDIIAPIMVESREAAESGLRTGKYGYAVVVPPGFDSKVQSGEAAQLEFILGQKSTDNRVAGTVFDNFLRSLNYKQSVAMTLGPEALNVMAPSSTSDQPTVKLGELSEGGYTYTSSQFYAVSMMLMFLLYSGLTVCTSLFNEKENHTLFRINAMPVKGSELFIGKMLGVGVVSIVQCAAIIILTNVLFGVNWGNRPGLLLLFCLLMIIASMTLSIVISMFSKTGASARSVVTLLTVSMTFISGGMAPLPESWVNSIGAFTINHWAMQAILKMMLHADVSQIMPNLGVLSLICLVLFSAAAISYRKVGYHG</sequence>
<dbReference type="PANTHER" id="PTHR30294">
    <property type="entry name" value="MEMBRANE COMPONENT OF ABC TRANSPORTER YHHJ-RELATED"/>
    <property type="match status" value="1"/>
</dbReference>
<evidence type="ECO:0000256" key="6">
    <source>
        <dbReference type="ARBA" id="ARBA00022989"/>
    </source>
</evidence>
<evidence type="ECO:0000256" key="8">
    <source>
        <dbReference type="SAM" id="Phobius"/>
    </source>
</evidence>
<comment type="caution">
    <text evidence="10">The sequence shown here is derived from an EMBL/GenBank/DDBJ whole genome shotgun (WGS) entry which is preliminary data.</text>
</comment>
<evidence type="ECO:0000256" key="2">
    <source>
        <dbReference type="ARBA" id="ARBA00007783"/>
    </source>
</evidence>
<name>A0A0W1AR31_9BACL</name>
<dbReference type="InterPro" id="IPR047817">
    <property type="entry name" value="ABC2_TM_bact-type"/>
</dbReference>
<comment type="subcellular location">
    <subcellularLocation>
        <location evidence="1">Cell membrane</location>
        <topology evidence="1">Multi-pass membrane protein</topology>
    </subcellularLocation>
</comment>
<feature type="transmembrane region" description="Helical" evidence="8">
    <location>
        <begin position="241"/>
        <end position="266"/>
    </location>
</feature>
<dbReference type="PANTHER" id="PTHR30294:SF29">
    <property type="entry name" value="MULTIDRUG ABC TRANSPORTER PERMEASE YBHS-RELATED"/>
    <property type="match status" value="1"/>
</dbReference>
<dbReference type="OrthoDB" id="1952619at2"/>
<keyword evidence="6 8" id="KW-1133">Transmembrane helix</keyword>
<keyword evidence="5 8" id="KW-0812">Transmembrane</keyword>
<dbReference type="EMBL" id="LCZJ02000037">
    <property type="protein sequence ID" value="KTD83798.1"/>
    <property type="molecule type" value="Genomic_DNA"/>
</dbReference>
<evidence type="ECO:0000256" key="4">
    <source>
        <dbReference type="ARBA" id="ARBA00022475"/>
    </source>
</evidence>
<dbReference type="PROSITE" id="PS51012">
    <property type="entry name" value="ABC_TM2"/>
    <property type="match status" value="1"/>
</dbReference>